<evidence type="ECO:0000256" key="1">
    <source>
        <dbReference type="ARBA" id="ARBA00023015"/>
    </source>
</evidence>
<dbReference type="InterPro" id="IPR009057">
    <property type="entry name" value="Homeodomain-like_sf"/>
</dbReference>
<keyword evidence="8" id="KW-1185">Reference proteome</keyword>
<dbReference type="PROSITE" id="PS50977">
    <property type="entry name" value="HTH_TETR_2"/>
    <property type="match status" value="1"/>
</dbReference>
<evidence type="ECO:0000256" key="5">
    <source>
        <dbReference type="SAM" id="MobiDB-lite"/>
    </source>
</evidence>
<feature type="region of interest" description="Disordered" evidence="5">
    <location>
        <begin position="1"/>
        <end position="23"/>
    </location>
</feature>
<evidence type="ECO:0000313" key="8">
    <source>
        <dbReference type="Proteomes" id="UP000522081"/>
    </source>
</evidence>
<feature type="DNA-binding region" description="H-T-H motif" evidence="4">
    <location>
        <begin position="44"/>
        <end position="63"/>
    </location>
</feature>
<dbReference type="Gene3D" id="1.10.357.10">
    <property type="entry name" value="Tetracycline Repressor, domain 2"/>
    <property type="match status" value="1"/>
</dbReference>
<accession>A0A7Z0BVX8</accession>
<sequence>MSTTGSDIAEDNGPAWRRRKSDRPGEIKAAAKRLLEARGMAGVSVARIATEANVSEALVYRYFDSKQALVNQVLTDWATPFIVRLLDELESVKGARARLTRIAISFLRNMEETPRLHKVYYQELRWADYQGSPLHRLNRRFTNTVVETVEDGIASGELRADLDSAMVRDMLFGGLEHVAMRTSLAGRQADADLLARSYVDMMLDGLRAEKQPADISSIAAAVSRLEAKIDGLSG</sequence>
<evidence type="ECO:0000256" key="2">
    <source>
        <dbReference type="ARBA" id="ARBA00023125"/>
    </source>
</evidence>
<protein>
    <submittedName>
        <fullName evidence="7">AcrR family transcriptional regulator</fullName>
    </submittedName>
</protein>
<dbReference type="SUPFAM" id="SSF46689">
    <property type="entry name" value="Homeodomain-like"/>
    <property type="match status" value="1"/>
</dbReference>
<dbReference type="PROSITE" id="PS01081">
    <property type="entry name" value="HTH_TETR_1"/>
    <property type="match status" value="1"/>
</dbReference>
<evidence type="ECO:0000259" key="6">
    <source>
        <dbReference type="PROSITE" id="PS50977"/>
    </source>
</evidence>
<keyword evidence="1" id="KW-0805">Transcription regulation</keyword>
<name>A0A7Z0BVX8_9SPHN</name>
<keyword evidence="3" id="KW-0804">Transcription</keyword>
<evidence type="ECO:0000256" key="3">
    <source>
        <dbReference type="ARBA" id="ARBA00023163"/>
    </source>
</evidence>
<dbReference type="GO" id="GO:0000976">
    <property type="term" value="F:transcription cis-regulatory region binding"/>
    <property type="evidence" value="ECO:0007669"/>
    <property type="project" value="TreeGrafter"/>
</dbReference>
<dbReference type="InterPro" id="IPR023772">
    <property type="entry name" value="DNA-bd_HTH_TetR-type_CS"/>
</dbReference>
<feature type="domain" description="HTH tetR-type" evidence="6">
    <location>
        <begin position="21"/>
        <end position="81"/>
    </location>
</feature>
<dbReference type="InterPro" id="IPR036271">
    <property type="entry name" value="Tet_transcr_reg_TetR-rel_C_sf"/>
</dbReference>
<dbReference type="PRINTS" id="PR00455">
    <property type="entry name" value="HTHTETR"/>
</dbReference>
<dbReference type="EMBL" id="JACBZF010000007">
    <property type="protein sequence ID" value="NYH96753.1"/>
    <property type="molecule type" value="Genomic_DNA"/>
</dbReference>
<dbReference type="SUPFAM" id="SSF48498">
    <property type="entry name" value="Tetracyclin repressor-like, C-terminal domain"/>
    <property type="match status" value="1"/>
</dbReference>
<dbReference type="GO" id="GO:0003700">
    <property type="term" value="F:DNA-binding transcription factor activity"/>
    <property type="evidence" value="ECO:0007669"/>
    <property type="project" value="TreeGrafter"/>
</dbReference>
<dbReference type="Gene3D" id="1.10.10.60">
    <property type="entry name" value="Homeodomain-like"/>
    <property type="match status" value="1"/>
</dbReference>
<organism evidence="7 8">
    <name type="scientific">Novosphingobium marinum</name>
    <dbReference type="NCBI Taxonomy" id="1514948"/>
    <lineage>
        <taxon>Bacteria</taxon>
        <taxon>Pseudomonadati</taxon>
        <taxon>Pseudomonadota</taxon>
        <taxon>Alphaproteobacteria</taxon>
        <taxon>Sphingomonadales</taxon>
        <taxon>Sphingomonadaceae</taxon>
        <taxon>Novosphingobium</taxon>
    </lineage>
</organism>
<dbReference type="Pfam" id="PF00440">
    <property type="entry name" value="TetR_N"/>
    <property type="match status" value="1"/>
</dbReference>
<comment type="caution">
    <text evidence="7">The sequence shown here is derived from an EMBL/GenBank/DDBJ whole genome shotgun (WGS) entry which is preliminary data.</text>
</comment>
<dbReference type="InterPro" id="IPR001647">
    <property type="entry name" value="HTH_TetR"/>
</dbReference>
<dbReference type="InterPro" id="IPR041490">
    <property type="entry name" value="KstR2_TetR_C"/>
</dbReference>
<reference evidence="7 8" key="1">
    <citation type="submission" date="2020-07" db="EMBL/GenBank/DDBJ databases">
        <title>Genomic Encyclopedia of Type Strains, Phase IV (KMG-IV): sequencing the most valuable type-strain genomes for metagenomic binning, comparative biology and taxonomic classification.</title>
        <authorList>
            <person name="Goeker M."/>
        </authorList>
    </citation>
    <scope>NUCLEOTIDE SEQUENCE [LARGE SCALE GENOMIC DNA]</scope>
    <source>
        <strain evidence="7 8">DSM 29043</strain>
    </source>
</reference>
<dbReference type="Pfam" id="PF17932">
    <property type="entry name" value="TetR_C_24"/>
    <property type="match status" value="1"/>
</dbReference>
<dbReference type="RefSeq" id="WP_179408564.1">
    <property type="nucleotide sequence ID" value="NZ_BMGF01000008.1"/>
</dbReference>
<evidence type="ECO:0000313" key="7">
    <source>
        <dbReference type="EMBL" id="NYH96753.1"/>
    </source>
</evidence>
<dbReference type="PANTHER" id="PTHR30055">
    <property type="entry name" value="HTH-TYPE TRANSCRIPTIONAL REGULATOR RUTR"/>
    <property type="match status" value="1"/>
</dbReference>
<gene>
    <name evidence="7" type="ORF">FHS75_003104</name>
</gene>
<keyword evidence="2 4" id="KW-0238">DNA-binding</keyword>
<proteinExistence type="predicted"/>
<dbReference type="PANTHER" id="PTHR30055:SF234">
    <property type="entry name" value="HTH-TYPE TRANSCRIPTIONAL REGULATOR BETI"/>
    <property type="match status" value="1"/>
</dbReference>
<dbReference type="AlphaFoldDB" id="A0A7Z0BVX8"/>
<evidence type="ECO:0000256" key="4">
    <source>
        <dbReference type="PROSITE-ProRule" id="PRU00335"/>
    </source>
</evidence>
<dbReference type="InterPro" id="IPR050109">
    <property type="entry name" value="HTH-type_TetR-like_transc_reg"/>
</dbReference>
<dbReference type="Proteomes" id="UP000522081">
    <property type="component" value="Unassembled WGS sequence"/>
</dbReference>